<comment type="caution">
    <text evidence="1">The sequence shown here is derived from an EMBL/GenBank/DDBJ whole genome shotgun (WGS) entry which is preliminary data.</text>
</comment>
<protein>
    <submittedName>
        <fullName evidence="1">Uncharacterized protein</fullName>
    </submittedName>
</protein>
<reference evidence="1 2" key="1">
    <citation type="submission" date="2020-09" db="EMBL/GenBank/DDBJ databases">
        <title>De no assembly of potato wild relative species, Solanum commersonii.</title>
        <authorList>
            <person name="Cho K."/>
        </authorList>
    </citation>
    <scope>NUCLEOTIDE SEQUENCE [LARGE SCALE GENOMIC DNA]</scope>
    <source>
        <strain evidence="1">LZ3.2</strain>
        <tissue evidence="1">Leaf</tissue>
    </source>
</reference>
<name>A0A9J5ZEU2_SOLCO</name>
<dbReference type="OrthoDB" id="1298845at2759"/>
<sequence>MESQIITLGVVTRGRLISFKGDHNGLSYPTNFPIQPRNLTWKGKGVITTNQLEVQSQERIGKLKPKNGQYQFG</sequence>
<accession>A0A9J5ZEU2</accession>
<gene>
    <name evidence="1" type="ORF">H5410_021641</name>
</gene>
<proteinExistence type="predicted"/>
<dbReference type="EMBL" id="JACXVP010000004">
    <property type="protein sequence ID" value="KAG5610360.1"/>
    <property type="molecule type" value="Genomic_DNA"/>
</dbReference>
<organism evidence="1 2">
    <name type="scientific">Solanum commersonii</name>
    <name type="common">Commerson's wild potato</name>
    <name type="synonym">Commerson's nightshade</name>
    <dbReference type="NCBI Taxonomy" id="4109"/>
    <lineage>
        <taxon>Eukaryota</taxon>
        <taxon>Viridiplantae</taxon>
        <taxon>Streptophyta</taxon>
        <taxon>Embryophyta</taxon>
        <taxon>Tracheophyta</taxon>
        <taxon>Spermatophyta</taxon>
        <taxon>Magnoliopsida</taxon>
        <taxon>eudicotyledons</taxon>
        <taxon>Gunneridae</taxon>
        <taxon>Pentapetalae</taxon>
        <taxon>asterids</taxon>
        <taxon>lamiids</taxon>
        <taxon>Solanales</taxon>
        <taxon>Solanaceae</taxon>
        <taxon>Solanoideae</taxon>
        <taxon>Solaneae</taxon>
        <taxon>Solanum</taxon>
    </lineage>
</organism>
<evidence type="ECO:0000313" key="1">
    <source>
        <dbReference type="EMBL" id="KAG5610360.1"/>
    </source>
</evidence>
<dbReference type="Proteomes" id="UP000824120">
    <property type="component" value="Chromosome 4"/>
</dbReference>
<evidence type="ECO:0000313" key="2">
    <source>
        <dbReference type="Proteomes" id="UP000824120"/>
    </source>
</evidence>
<dbReference type="AlphaFoldDB" id="A0A9J5ZEU2"/>
<keyword evidence="2" id="KW-1185">Reference proteome</keyword>